<accession>A0A7I8JWM9</accession>
<evidence type="ECO:0000256" key="1">
    <source>
        <dbReference type="SAM" id="Phobius"/>
    </source>
</evidence>
<keyword evidence="3" id="KW-1185">Reference proteome</keyword>
<keyword evidence="1" id="KW-1133">Transmembrane helix</keyword>
<dbReference type="AlphaFoldDB" id="A0A7I8JWM9"/>
<reference evidence="2" key="1">
    <citation type="submission" date="2020-02" db="EMBL/GenBank/DDBJ databases">
        <authorList>
            <person name="Scholz U."/>
            <person name="Mascher M."/>
            <person name="Fiebig A."/>
        </authorList>
    </citation>
    <scope>NUCLEOTIDE SEQUENCE</scope>
</reference>
<sequence length="33" mass="4173">MLYLYYFFGVNIYFLFSPSRFHFPFFYSPNMCI</sequence>
<keyword evidence="1" id="KW-0812">Transmembrane</keyword>
<dbReference type="Proteomes" id="UP000663760">
    <property type="component" value="Chromosome 1"/>
</dbReference>
<keyword evidence="1" id="KW-0472">Membrane</keyword>
<evidence type="ECO:0000313" key="2">
    <source>
        <dbReference type="EMBL" id="CAA7388243.1"/>
    </source>
</evidence>
<name>A0A7I8JWM9_SPIIN</name>
<evidence type="ECO:0000313" key="3">
    <source>
        <dbReference type="Proteomes" id="UP000663760"/>
    </source>
</evidence>
<protein>
    <submittedName>
        <fullName evidence="2">Uncharacterized protein</fullName>
    </submittedName>
</protein>
<proteinExistence type="predicted"/>
<organism evidence="2 3">
    <name type="scientific">Spirodela intermedia</name>
    <name type="common">Intermediate duckweed</name>
    <dbReference type="NCBI Taxonomy" id="51605"/>
    <lineage>
        <taxon>Eukaryota</taxon>
        <taxon>Viridiplantae</taxon>
        <taxon>Streptophyta</taxon>
        <taxon>Embryophyta</taxon>
        <taxon>Tracheophyta</taxon>
        <taxon>Spermatophyta</taxon>
        <taxon>Magnoliopsida</taxon>
        <taxon>Liliopsida</taxon>
        <taxon>Araceae</taxon>
        <taxon>Lemnoideae</taxon>
        <taxon>Spirodela</taxon>
    </lineage>
</organism>
<feature type="transmembrane region" description="Helical" evidence="1">
    <location>
        <begin position="6"/>
        <end position="27"/>
    </location>
</feature>
<dbReference type="EMBL" id="LR746264">
    <property type="protein sequence ID" value="CAA7388243.1"/>
    <property type="molecule type" value="Genomic_DNA"/>
</dbReference>
<gene>
    <name evidence="2" type="ORF">SI8410_01000511</name>
</gene>